<dbReference type="Pfam" id="PF14363">
    <property type="entry name" value="AAA_assoc"/>
    <property type="match status" value="1"/>
</dbReference>
<keyword evidence="1" id="KW-0378">Hydrolase</keyword>
<dbReference type="OrthoDB" id="10251412at2759"/>
<proteinExistence type="predicted"/>
<reference evidence="3 4" key="1">
    <citation type="submission" date="2019-06" db="EMBL/GenBank/DDBJ databases">
        <title>A chromosomal-level reference genome of Carpinus fangiana (Coryloideae, Betulaceae).</title>
        <authorList>
            <person name="Yang X."/>
            <person name="Wang Z."/>
            <person name="Zhang L."/>
            <person name="Hao G."/>
            <person name="Liu J."/>
            <person name="Yang Y."/>
        </authorList>
    </citation>
    <scope>NUCLEOTIDE SEQUENCE [LARGE SCALE GENOMIC DNA]</scope>
    <source>
        <strain evidence="3">Cfa_2016G</strain>
        <tissue evidence="3">Leaf</tissue>
    </source>
</reference>
<dbReference type="InterPro" id="IPR025753">
    <property type="entry name" value="AAA_N_dom"/>
</dbReference>
<name>A0A5N6RVM7_9ROSI</name>
<dbReference type="EMBL" id="CM017328">
    <property type="protein sequence ID" value="KAE8125967.1"/>
    <property type="molecule type" value="Genomic_DNA"/>
</dbReference>
<evidence type="ECO:0000313" key="3">
    <source>
        <dbReference type="EMBL" id="KAE8125967.1"/>
    </source>
</evidence>
<dbReference type="Proteomes" id="UP000327013">
    <property type="component" value="Chromosome 8"/>
</dbReference>
<protein>
    <recommendedName>
        <fullName evidence="2">AAA-type ATPase N-terminal domain-containing protein</fullName>
    </recommendedName>
</protein>
<dbReference type="AlphaFoldDB" id="A0A5N6RVM7"/>
<evidence type="ECO:0000313" key="4">
    <source>
        <dbReference type="Proteomes" id="UP000327013"/>
    </source>
</evidence>
<sequence>MFSPKEMPSTASTLFSAYASFAATMMMVWSMANQIVPYELCAYLHSALNYLFTPRSSALTLVIDECCGMPRNQVYEAAEVYLRTKVVPATDCLRVSKTQRQKHISAAIEKGEEINDKFENFQVKWLLVCTVSETFKPNSLTLGELLKRVSDARKEATGDGNETPVHQV</sequence>
<dbReference type="InterPro" id="IPR050747">
    <property type="entry name" value="Mitochondrial_chaperone_BCS1"/>
</dbReference>
<keyword evidence="4" id="KW-1185">Reference proteome</keyword>
<evidence type="ECO:0000259" key="2">
    <source>
        <dbReference type="Pfam" id="PF14363"/>
    </source>
</evidence>
<dbReference type="PANTHER" id="PTHR23070">
    <property type="entry name" value="BCS1 AAA-TYPE ATPASE"/>
    <property type="match status" value="1"/>
</dbReference>
<evidence type="ECO:0000256" key="1">
    <source>
        <dbReference type="ARBA" id="ARBA00022801"/>
    </source>
</evidence>
<accession>A0A5N6RVM7</accession>
<dbReference type="GO" id="GO:0016787">
    <property type="term" value="F:hydrolase activity"/>
    <property type="evidence" value="ECO:0007669"/>
    <property type="project" value="UniProtKB-KW"/>
</dbReference>
<gene>
    <name evidence="3" type="ORF">FH972_020726</name>
</gene>
<organism evidence="3 4">
    <name type="scientific">Carpinus fangiana</name>
    <dbReference type="NCBI Taxonomy" id="176857"/>
    <lineage>
        <taxon>Eukaryota</taxon>
        <taxon>Viridiplantae</taxon>
        <taxon>Streptophyta</taxon>
        <taxon>Embryophyta</taxon>
        <taxon>Tracheophyta</taxon>
        <taxon>Spermatophyta</taxon>
        <taxon>Magnoliopsida</taxon>
        <taxon>eudicotyledons</taxon>
        <taxon>Gunneridae</taxon>
        <taxon>Pentapetalae</taxon>
        <taxon>rosids</taxon>
        <taxon>fabids</taxon>
        <taxon>Fagales</taxon>
        <taxon>Betulaceae</taxon>
        <taxon>Carpinus</taxon>
    </lineage>
</organism>
<feature type="domain" description="AAA-type ATPase N-terminal" evidence="2">
    <location>
        <begin position="36"/>
        <end position="129"/>
    </location>
</feature>